<protein>
    <submittedName>
        <fullName evidence="1">Uncharacterized protein</fullName>
    </submittedName>
</protein>
<organism evidence="1 2">
    <name type="scientific">Pleurodeles waltl</name>
    <name type="common">Iberian ribbed newt</name>
    <dbReference type="NCBI Taxonomy" id="8319"/>
    <lineage>
        <taxon>Eukaryota</taxon>
        <taxon>Metazoa</taxon>
        <taxon>Chordata</taxon>
        <taxon>Craniata</taxon>
        <taxon>Vertebrata</taxon>
        <taxon>Euteleostomi</taxon>
        <taxon>Amphibia</taxon>
        <taxon>Batrachia</taxon>
        <taxon>Caudata</taxon>
        <taxon>Salamandroidea</taxon>
        <taxon>Salamandridae</taxon>
        <taxon>Pleurodelinae</taxon>
        <taxon>Pleurodeles</taxon>
    </lineage>
</organism>
<evidence type="ECO:0000313" key="1">
    <source>
        <dbReference type="EMBL" id="KAJ1158183.1"/>
    </source>
</evidence>
<keyword evidence="2" id="KW-1185">Reference proteome</keyword>
<accession>A0AAV7S226</accession>
<sequence>MMVSLLRRVGGRVQHCPATQQLGGVEHDQPGLGWRTALDLFSQPRNVGSGSVAMTDLGIHSHHRYSKCWVDWGTAPRKEKWFLCPQAERRFIAALR</sequence>
<proteinExistence type="predicted"/>
<name>A0AAV7S226_PLEWA</name>
<comment type="caution">
    <text evidence="1">The sequence shown here is derived from an EMBL/GenBank/DDBJ whole genome shotgun (WGS) entry which is preliminary data.</text>
</comment>
<reference evidence="1" key="1">
    <citation type="journal article" date="2022" name="bioRxiv">
        <title>Sequencing and chromosome-scale assembly of the giantPleurodeles waltlgenome.</title>
        <authorList>
            <person name="Brown T."/>
            <person name="Elewa A."/>
            <person name="Iarovenko S."/>
            <person name="Subramanian E."/>
            <person name="Araus A.J."/>
            <person name="Petzold A."/>
            <person name="Susuki M."/>
            <person name="Suzuki K.-i.T."/>
            <person name="Hayashi T."/>
            <person name="Toyoda A."/>
            <person name="Oliveira C."/>
            <person name="Osipova E."/>
            <person name="Leigh N.D."/>
            <person name="Simon A."/>
            <person name="Yun M.H."/>
        </authorList>
    </citation>
    <scope>NUCLEOTIDE SEQUENCE</scope>
    <source>
        <strain evidence="1">20211129_DDA</strain>
        <tissue evidence="1">Liver</tissue>
    </source>
</reference>
<dbReference type="EMBL" id="JANPWB010000009">
    <property type="protein sequence ID" value="KAJ1158183.1"/>
    <property type="molecule type" value="Genomic_DNA"/>
</dbReference>
<gene>
    <name evidence="1" type="ORF">NDU88_010877</name>
</gene>
<dbReference type="AlphaFoldDB" id="A0AAV7S226"/>
<evidence type="ECO:0000313" key="2">
    <source>
        <dbReference type="Proteomes" id="UP001066276"/>
    </source>
</evidence>
<dbReference type="Proteomes" id="UP001066276">
    <property type="component" value="Chromosome 5"/>
</dbReference>